<dbReference type="STRING" id="649760.HMPREF0971_01672"/>
<dbReference type="Proteomes" id="UP000004079">
    <property type="component" value="Unassembled WGS sequence"/>
</dbReference>
<gene>
    <name evidence="1" type="ORF">HMPREF0971_01672</name>
</gene>
<name>D1QRR6_9BACT</name>
<accession>D1QRR6</accession>
<evidence type="ECO:0000313" key="2">
    <source>
        <dbReference type="Proteomes" id="UP000004079"/>
    </source>
</evidence>
<comment type="caution">
    <text evidence="1">The sequence shown here is derived from an EMBL/GenBank/DDBJ whole genome shotgun (WGS) entry which is preliminary data.</text>
</comment>
<dbReference type="HOGENOM" id="CLU_3274628_0_0_10"/>
<evidence type="ECO:0000313" key="1">
    <source>
        <dbReference type="EMBL" id="EFB31923.1"/>
    </source>
</evidence>
<organism evidence="1 2">
    <name type="scientific">Segatella oris F0302</name>
    <dbReference type="NCBI Taxonomy" id="649760"/>
    <lineage>
        <taxon>Bacteria</taxon>
        <taxon>Pseudomonadati</taxon>
        <taxon>Bacteroidota</taxon>
        <taxon>Bacteroidia</taxon>
        <taxon>Bacteroidales</taxon>
        <taxon>Prevotellaceae</taxon>
        <taxon>Segatella</taxon>
    </lineage>
</organism>
<protein>
    <submittedName>
        <fullName evidence="1">Uncharacterized protein</fullName>
    </submittedName>
</protein>
<dbReference type="EMBL" id="ACUZ02000031">
    <property type="protein sequence ID" value="EFB31923.1"/>
    <property type="molecule type" value="Genomic_DNA"/>
</dbReference>
<proteinExistence type="predicted"/>
<sequence length="41" mass="4824">MAKDFREYLALCRTVMCPQLCIINYELCIHEIGNKLLFCLT</sequence>
<reference evidence="1 2" key="1">
    <citation type="submission" date="2009-11" db="EMBL/GenBank/DDBJ databases">
        <authorList>
            <person name="Weinstock G."/>
            <person name="Sodergren E."/>
            <person name="Clifton S."/>
            <person name="Fulton L."/>
            <person name="Fulton B."/>
            <person name="Courtney L."/>
            <person name="Fronick C."/>
            <person name="Harrison M."/>
            <person name="Strong C."/>
            <person name="Farmer C."/>
            <person name="Delahaunty K."/>
            <person name="Markovic C."/>
            <person name="Hall O."/>
            <person name="Minx P."/>
            <person name="Tomlinson C."/>
            <person name="Mitreva M."/>
            <person name="Nelson J."/>
            <person name="Hou S."/>
            <person name="Wollam A."/>
            <person name="Pepin K.H."/>
            <person name="Johnson M."/>
            <person name="Bhonagiri V."/>
            <person name="Nash W.E."/>
            <person name="Warren W."/>
            <person name="Chinwalla A."/>
            <person name="Mardis E.R."/>
            <person name="Wilson R.K."/>
        </authorList>
    </citation>
    <scope>NUCLEOTIDE SEQUENCE [LARGE SCALE GENOMIC DNA]</scope>
    <source>
        <strain evidence="1 2">F0302</strain>
    </source>
</reference>
<dbReference type="AlphaFoldDB" id="D1QRR6"/>